<dbReference type="RefSeq" id="WP_281842713.1">
    <property type="nucleotide sequence ID" value="NZ_BROH01000007.1"/>
</dbReference>
<dbReference type="Gene3D" id="3.40.50.150">
    <property type="entry name" value="Vaccinia Virus protein VP39"/>
    <property type="match status" value="1"/>
</dbReference>
<comment type="caution">
    <text evidence="1">The sequence shown here is derived from an EMBL/GenBank/DDBJ whole genome shotgun (WGS) entry which is preliminary data.</text>
</comment>
<dbReference type="CDD" id="cd02440">
    <property type="entry name" value="AdoMet_MTases"/>
    <property type="match status" value="1"/>
</dbReference>
<dbReference type="Pfam" id="PF13489">
    <property type="entry name" value="Methyltransf_23"/>
    <property type="match status" value="1"/>
</dbReference>
<organism evidence="1 2">
    <name type="scientific">Sinisalibacter aestuarii</name>
    <dbReference type="NCBI Taxonomy" id="2949426"/>
    <lineage>
        <taxon>Bacteria</taxon>
        <taxon>Pseudomonadati</taxon>
        <taxon>Pseudomonadota</taxon>
        <taxon>Alphaproteobacteria</taxon>
        <taxon>Rhodobacterales</taxon>
        <taxon>Roseobacteraceae</taxon>
        <taxon>Sinisalibacter</taxon>
    </lineage>
</organism>
<keyword evidence="2" id="KW-1185">Reference proteome</keyword>
<reference evidence="1" key="1">
    <citation type="journal article" date="2023" name="Int. J. Syst. Evol. Microbiol.">
        <title>Sinisalibacter aestuarii sp. nov., isolated from estuarine sediment of the Arakawa River.</title>
        <authorList>
            <person name="Arafat S.T."/>
            <person name="Hirano S."/>
            <person name="Sato A."/>
            <person name="Takeuchi K."/>
            <person name="Yasuda T."/>
            <person name="Terahara T."/>
            <person name="Hamada M."/>
            <person name="Kobayashi T."/>
        </authorList>
    </citation>
    <scope>NUCLEOTIDE SEQUENCE</scope>
    <source>
        <strain evidence="1">B-399</strain>
    </source>
</reference>
<sequence length="264" mass="29025">MSRHSKIDWNPGAYARFRGLRMRPALDLLRAIDEIPPGPVIDLGCGAGAVGQVLSERFRGHRLIGVDNSPAMLGEAGRSGFYSWLTQADIAGWAPDDMARPGLIYSNAALHWLDAHEDLMPRLAGFLAPGGVLAVQMPGQFDAPSHALMREVAAALFPDRFEGGTWHPPVAAPEDYARLLAPFGPVDAWETTYLQRLAPVRGAHPVRRFTESTAMRPILDVLTAAETELFIATYENELAAAYPQEDDASVFFPFRRVFFVLERG</sequence>
<gene>
    <name evidence="1" type="primary">tam</name>
    <name evidence="1" type="ORF">STA1M1_25450</name>
</gene>
<evidence type="ECO:0000313" key="2">
    <source>
        <dbReference type="Proteomes" id="UP001144205"/>
    </source>
</evidence>
<evidence type="ECO:0000313" key="1">
    <source>
        <dbReference type="EMBL" id="GKY88676.1"/>
    </source>
</evidence>
<accession>A0ABQ5LWM0</accession>
<dbReference type="PANTHER" id="PTHR43861:SF1">
    <property type="entry name" value="TRANS-ACONITATE 2-METHYLTRANSFERASE"/>
    <property type="match status" value="1"/>
</dbReference>
<dbReference type="Proteomes" id="UP001144205">
    <property type="component" value="Unassembled WGS sequence"/>
</dbReference>
<dbReference type="SUPFAM" id="SSF53335">
    <property type="entry name" value="S-adenosyl-L-methionine-dependent methyltransferases"/>
    <property type="match status" value="1"/>
</dbReference>
<dbReference type="Gene3D" id="1.10.150.290">
    <property type="entry name" value="S-adenosyl-L-methionine-dependent methyltransferases"/>
    <property type="match status" value="1"/>
</dbReference>
<proteinExistence type="predicted"/>
<name>A0ABQ5LWM0_9RHOB</name>
<protein>
    <submittedName>
        <fullName evidence="1">Trans-aconitate 2-methyltransferase</fullName>
    </submittedName>
</protein>
<dbReference type="PANTHER" id="PTHR43861">
    <property type="entry name" value="TRANS-ACONITATE 2-METHYLTRANSFERASE-RELATED"/>
    <property type="match status" value="1"/>
</dbReference>
<dbReference type="EMBL" id="BROH01000007">
    <property type="protein sequence ID" value="GKY88676.1"/>
    <property type="molecule type" value="Genomic_DNA"/>
</dbReference>
<dbReference type="InterPro" id="IPR023149">
    <property type="entry name" value="Trans_acon_MeTrfase_C"/>
</dbReference>
<dbReference type="InterPro" id="IPR029063">
    <property type="entry name" value="SAM-dependent_MTases_sf"/>
</dbReference>